<comment type="subunit">
    <text evidence="7">Part of the 50S ribosomal subunit.</text>
</comment>
<comment type="caution">
    <text evidence="8">The sequence shown here is derived from an EMBL/GenBank/DDBJ whole genome shotgun (WGS) entry which is preliminary data.</text>
</comment>
<feature type="binding site" evidence="7">
    <location>
        <position position="40"/>
    </location>
    <ligand>
        <name>Zn(2+)</name>
        <dbReference type="ChEBI" id="CHEBI:29105"/>
    </ligand>
</feature>
<evidence type="ECO:0000313" key="8">
    <source>
        <dbReference type="EMBL" id="OGC46929.1"/>
    </source>
</evidence>
<keyword evidence="7" id="KW-0479">Metal-binding</keyword>
<keyword evidence="5 7" id="KW-0687">Ribonucleoprotein</keyword>
<dbReference type="PROSITE" id="PS01143">
    <property type="entry name" value="RIBOSOMAL_L31"/>
    <property type="match status" value="1"/>
</dbReference>
<dbReference type="GO" id="GO:1990904">
    <property type="term" value="C:ribonucleoprotein complex"/>
    <property type="evidence" value="ECO:0007669"/>
    <property type="project" value="UniProtKB-KW"/>
</dbReference>
<evidence type="ECO:0000256" key="3">
    <source>
        <dbReference type="ARBA" id="ARBA00022884"/>
    </source>
</evidence>
<dbReference type="InterPro" id="IPR034704">
    <property type="entry name" value="Ribosomal_bL28/bL31-like_sf"/>
</dbReference>
<reference evidence="8 9" key="1">
    <citation type="journal article" date="2016" name="Nat. Commun.">
        <title>Thousands of microbial genomes shed light on interconnected biogeochemical processes in an aquifer system.</title>
        <authorList>
            <person name="Anantharaman K."/>
            <person name="Brown C.T."/>
            <person name="Hug L.A."/>
            <person name="Sharon I."/>
            <person name="Castelle C.J."/>
            <person name="Probst A.J."/>
            <person name="Thomas B.C."/>
            <person name="Singh A."/>
            <person name="Wilkins M.J."/>
            <person name="Karaoz U."/>
            <person name="Brodie E.L."/>
            <person name="Williams K.H."/>
            <person name="Hubbard S.S."/>
            <person name="Banfield J.F."/>
        </authorList>
    </citation>
    <scope>NUCLEOTIDE SEQUENCE [LARGE SCALE GENOMIC DNA]</scope>
</reference>
<dbReference type="GO" id="GO:0046872">
    <property type="term" value="F:metal ion binding"/>
    <property type="evidence" value="ECO:0007669"/>
    <property type="project" value="UniProtKB-KW"/>
</dbReference>
<gene>
    <name evidence="7" type="primary">rpmE</name>
    <name evidence="8" type="ORF">A2713_00910</name>
</gene>
<dbReference type="PRINTS" id="PR01249">
    <property type="entry name" value="RIBOSOMALL31"/>
</dbReference>
<name>A0A1F4UPS6_UNCKA</name>
<dbReference type="AlphaFoldDB" id="A0A1F4UPS6"/>
<dbReference type="GO" id="GO:0005840">
    <property type="term" value="C:ribosome"/>
    <property type="evidence" value="ECO:0007669"/>
    <property type="project" value="UniProtKB-KW"/>
</dbReference>
<dbReference type="GO" id="GO:0003735">
    <property type="term" value="F:structural constituent of ribosome"/>
    <property type="evidence" value="ECO:0007669"/>
    <property type="project" value="InterPro"/>
</dbReference>
<dbReference type="Pfam" id="PF01197">
    <property type="entry name" value="Ribosomal_L31"/>
    <property type="match status" value="1"/>
</dbReference>
<dbReference type="GO" id="GO:0019843">
    <property type="term" value="F:rRNA binding"/>
    <property type="evidence" value="ECO:0007669"/>
    <property type="project" value="UniProtKB-KW"/>
</dbReference>
<evidence type="ECO:0000256" key="4">
    <source>
        <dbReference type="ARBA" id="ARBA00022980"/>
    </source>
</evidence>
<evidence type="ECO:0000313" key="9">
    <source>
        <dbReference type="Proteomes" id="UP000176444"/>
    </source>
</evidence>
<dbReference type="InterPro" id="IPR042105">
    <property type="entry name" value="Ribosomal_bL31_sf"/>
</dbReference>
<proteinExistence type="inferred from homology"/>
<dbReference type="Gene3D" id="4.10.830.30">
    <property type="entry name" value="Ribosomal protein L31"/>
    <property type="match status" value="1"/>
</dbReference>
<protein>
    <recommendedName>
        <fullName evidence="6 7">Large ribosomal subunit protein bL31</fullName>
    </recommendedName>
</protein>
<feature type="binding site" evidence="7">
    <location>
        <position position="19"/>
    </location>
    <ligand>
        <name>Zn(2+)</name>
        <dbReference type="ChEBI" id="CHEBI:29105"/>
    </ligand>
</feature>
<comment type="similarity">
    <text evidence="1 7">Belongs to the bacterial ribosomal protein bL31 family. Type A subfamily.</text>
</comment>
<dbReference type="GO" id="GO:0006412">
    <property type="term" value="P:translation"/>
    <property type="evidence" value="ECO:0007669"/>
    <property type="project" value="UniProtKB-UniRule"/>
</dbReference>
<dbReference type="InterPro" id="IPR027491">
    <property type="entry name" value="Ribosomal_bL31_A"/>
</dbReference>
<evidence type="ECO:0000256" key="6">
    <source>
        <dbReference type="ARBA" id="ARBA00035687"/>
    </source>
</evidence>
<dbReference type="NCBIfam" id="TIGR00105">
    <property type="entry name" value="L31"/>
    <property type="match status" value="1"/>
</dbReference>
<evidence type="ECO:0000256" key="5">
    <source>
        <dbReference type="ARBA" id="ARBA00023274"/>
    </source>
</evidence>
<evidence type="ECO:0000256" key="2">
    <source>
        <dbReference type="ARBA" id="ARBA00022730"/>
    </source>
</evidence>
<feature type="binding site" evidence="7">
    <location>
        <position position="37"/>
    </location>
    <ligand>
        <name>Zn(2+)</name>
        <dbReference type="ChEBI" id="CHEBI:29105"/>
    </ligand>
</feature>
<dbReference type="Proteomes" id="UP000176444">
    <property type="component" value="Unassembled WGS sequence"/>
</dbReference>
<dbReference type="NCBIfam" id="NF000612">
    <property type="entry name" value="PRK00019.1"/>
    <property type="match status" value="1"/>
</dbReference>
<sequence>MKKGIHPTYNEKAIVTCACGNKFTVGATVDSISVEICSACHPFWTGDVKFVDTEGRVDKFIKKQKVAETEREKRIKAIKEKIRREKLREEAPKSLKEMLKSMQ</sequence>
<keyword evidence="3 7" id="KW-0694">RNA-binding</keyword>
<keyword evidence="2 7" id="KW-0699">rRNA-binding</keyword>
<evidence type="ECO:0000256" key="1">
    <source>
        <dbReference type="ARBA" id="ARBA00009296"/>
    </source>
</evidence>
<feature type="binding site" evidence="7">
    <location>
        <position position="17"/>
    </location>
    <ligand>
        <name>Zn(2+)</name>
        <dbReference type="ChEBI" id="CHEBI:29105"/>
    </ligand>
</feature>
<keyword evidence="4 7" id="KW-0689">Ribosomal protein</keyword>
<accession>A0A1F4UPS6</accession>
<dbReference type="PANTHER" id="PTHR33280:SF1">
    <property type="entry name" value="LARGE RIBOSOMAL SUBUNIT PROTEIN BL31C"/>
    <property type="match status" value="1"/>
</dbReference>
<dbReference type="SUPFAM" id="SSF143800">
    <property type="entry name" value="L28p-like"/>
    <property type="match status" value="1"/>
</dbReference>
<comment type="function">
    <text evidence="7">Binds the 23S rRNA.</text>
</comment>
<dbReference type="PANTHER" id="PTHR33280">
    <property type="entry name" value="50S RIBOSOMAL PROTEIN L31, CHLOROPLASTIC"/>
    <property type="match status" value="1"/>
</dbReference>
<dbReference type="InterPro" id="IPR002150">
    <property type="entry name" value="Ribosomal_bL31"/>
</dbReference>
<comment type="cofactor">
    <cofactor evidence="7">
        <name>Zn(2+)</name>
        <dbReference type="ChEBI" id="CHEBI:29105"/>
    </cofactor>
    <text evidence="7">Binds 1 zinc ion per subunit.</text>
</comment>
<keyword evidence="7" id="KW-0862">Zinc</keyword>
<evidence type="ECO:0000256" key="7">
    <source>
        <dbReference type="HAMAP-Rule" id="MF_00501"/>
    </source>
</evidence>
<organism evidence="8 9">
    <name type="scientific">candidate division WWE3 bacterium RIFCSPHIGHO2_01_FULL_35_17</name>
    <dbReference type="NCBI Taxonomy" id="1802614"/>
    <lineage>
        <taxon>Bacteria</taxon>
        <taxon>Katanobacteria</taxon>
    </lineage>
</organism>
<dbReference type="EMBL" id="MEUX01000026">
    <property type="protein sequence ID" value="OGC46929.1"/>
    <property type="molecule type" value="Genomic_DNA"/>
</dbReference>
<dbReference type="HAMAP" id="MF_00501">
    <property type="entry name" value="Ribosomal_bL31_1"/>
    <property type="match status" value="1"/>
</dbReference>